<keyword evidence="1" id="KW-1133">Transmembrane helix</keyword>
<dbReference type="Proteomes" id="UP000265366">
    <property type="component" value="Unassembled WGS sequence"/>
</dbReference>
<keyword evidence="1" id="KW-0812">Transmembrane</keyword>
<feature type="transmembrane region" description="Helical" evidence="1">
    <location>
        <begin position="171"/>
        <end position="196"/>
    </location>
</feature>
<dbReference type="EMBL" id="QXFM01000107">
    <property type="protein sequence ID" value="RIV84141.1"/>
    <property type="molecule type" value="Genomic_DNA"/>
</dbReference>
<dbReference type="Pfam" id="PF03929">
    <property type="entry name" value="PepSY_TM"/>
    <property type="match status" value="1"/>
</dbReference>
<feature type="transmembrane region" description="Helical" evidence="1">
    <location>
        <begin position="130"/>
        <end position="150"/>
    </location>
</feature>
<keyword evidence="3" id="KW-1185">Reference proteome</keyword>
<dbReference type="OrthoDB" id="9791166at2"/>
<evidence type="ECO:0000313" key="2">
    <source>
        <dbReference type="EMBL" id="RIV84141.1"/>
    </source>
</evidence>
<proteinExistence type="predicted"/>
<evidence type="ECO:0000256" key="1">
    <source>
        <dbReference type="SAM" id="Phobius"/>
    </source>
</evidence>
<dbReference type="RefSeq" id="WP_119593131.1">
    <property type="nucleotide sequence ID" value="NZ_QXFM01000107.1"/>
</dbReference>
<organism evidence="2 3">
    <name type="scientific">Aurantiacibacter xanthus</name>
    <dbReference type="NCBI Taxonomy" id="1784712"/>
    <lineage>
        <taxon>Bacteria</taxon>
        <taxon>Pseudomonadati</taxon>
        <taxon>Pseudomonadota</taxon>
        <taxon>Alphaproteobacteria</taxon>
        <taxon>Sphingomonadales</taxon>
        <taxon>Erythrobacteraceae</taxon>
        <taxon>Aurantiacibacter</taxon>
    </lineage>
</organism>
<comment type="caution">
    <text evidence="2">The sequence shown here is derived from an EMBL/GenBank/DDBJ whole genome shotgun (WGS) entry which is preliminary data.</text>
</comment>
<reference evidence="2 3" key="1">
    <citation type="submission" date="2018-08" db="EMBL/GenBank/DDBJ databases">
        <title>Erythrobacter zhengii sp.nov., a bacterium isolated from deep-sea sediment.</title>
        <authorList>
            <person name="Fang C."/>
            <person name="Wu Y.-H."/>
            <person name="Sun C."/>
            <person name="Wang H."/>
            <person name="Cheng H."/>
            <person name="Meng F.-X."/>
            <person name="Wang C.-S."/>
            <person name="Xu X.-W."/>
        </authorList>
    </citation>
    <scope>NUCLEOTIDE SEQUENCE [LARGE SCALE GENOMIC DNA]</scope>
    <source>
        <strain evidence="2 3">CCTCC AB 2015396</strain>
    </source>
</reference>
<accession>A0A3A1P6T4</accession>
<name>A0A3A1P6T4_9SPHN</name>
<sequence>MRAALWKVHRWIGLACLAPFLILTLTGIGLLLLPAWPKGAASPLAPAGIDRAVAEANHCFPQAQIGLIMPGLSPAKEWTLALREGDGIGRTLTFDPRDGRVLAEARSGSSLRDILLDLHNSLLIGLPGKLVMLAASLGLLTLAITGLAIMRRRLRVLRRAPWHGAYPLASLHKWTGLVALAFLLLLSVTGAMLLAFKTLGDLRSGPERSAPRAIEQVRPDNLAAMTSTALALHPGAEIQGIMPGGGDGPVAIMLLDRSAAPWAKSRTLMLDRQSGQPLPARPVPAFMQVMIAAKSLHTGLWSSAAVRGLYLACALLCGVLACSGLFLWLQRRRLRRSLPSASKAAHS</sequence>
<protein>
    <submittedName>
        <fullName evidence="2">PepSY domain-containing protein</fullName>
    </submittedName>
</protein>
<feature type="transmembrane region" description="Helical" evidence="1">
    <location>
        <begin position="12"/>
        <end position="36"/>
    </location>
</feature>
<keyword evidence="1" id="KW-0472">Membrane</keyword>
<dbReference type="InterPro" id="IPR005625">
    <property type="entry name" value="PepSY-ass_TM"/>
</dbReference>
<evidence type="ECO:0000313" key="3">
    <source>
        <dbReference type="Proteomes" id="UP000265366"/>
    </source>
</evidence>
<gene>
    <name evidence="2" type="ORF">D2V17_12030</name>
</gene>
<dbReference type="PANTHER" id="PTHR34219:SF3">
    <property type="entry name" value="BLL7967 PROTEIN"/>
    <property type="match status" value="1"/>
</dbReference>
<dbReference type="AlphaFoldDB" id="A0A3A1P6T4"/>
<dbReference type="PANTHER" id="PTHR34219">
    <property type="entry name" value="IRON-REGULATED INNER MEMBRANE PROTEIN-RELATED"/>
    <property type="match status" value="1"/>
</dbReference>
<feature type="transmembrane region" description="Helical" evidence="1">
    <location>
        <begin position="309"/>
        <end position="329"/>
    </location>
</feature>